<dbReference type="SUPFAM" id="SSF53474">
    <property type="entry name" value="alpha/beta-Hydrolases"/>
    <property type="match status" value="1"/>
</dbReference>
<dbReference type="Proteomes" id="UP000742631">
    <property type="component" value="Unassembled WGS sequence"/>
</dbReference>
<reference evidence="4" key="2">
    <citation type="submission" date="2021-09" db="EMBL/GenBank/DDBJ databases">
        <authorList>
            <person name="Gilroy R."/>
        </authorList>
    </citation>
    <scope>NUCLEOTIDE SEQUENCE</scope>
    <source>
        <strain evidence="4">316</strain>
    </source>
</reference>
<evidence type="ECO:0000256" key="1">
    <source>
        <dbReference type="ARBA" id="ARBA00022801"/>
    </source>
</evidence>
<dbReference type="InterPro" id="IPR050300">
    <property type="entry name" value="GDXG_lipolytic_enzyme"/>
</dbReference>
<feature type="domain" description="BD-FAE-like" evidence="3">
    <location>
        <begin position="75"/>
        <end position="260"/>
    </location>
</feature>
<keyword evidence="1 4" id="KW-0378">Hydrolase</keyword>
<dbReference type="AlphaFoldDB" id="A0A921E5B1"/>
<evidence type="ECO:0000313" key="5">
    <source>
        <dbReference type="Proteomes" id="UP000742631"/>
    </source>
</evidence>
<name>A0A921E5B1_9HYPH</name>
<dbReference type="Gene3D" id="3.40.50.1820">
    <property type="entry name" value="alpha/beta hydrolase"/>
    <property type="match status" value="1"/>
</dbReference>
<feature type="chain" id="PRO_5037479451" evidence="2">
    <location>
        <begin position="23"/>
        <end position="308"/>
    </location>
</feature>
<evidence type="ECO:0000259" key="3">
    <source>
        <dbReference type="Pfam" id="PF20434"/>
    </source>
</evidence>
<accession>A0A921E5B1</accession>
<dbReference type="Pfam" id="PF20434">
    <property type="entry name" value="BD-FAE"/>
    <property type="match status" value="1"/>
</dbReference>
<feature type="signal peptide" evidence="2">
    <location>
        <begin position="1"/>
        <end position="22"/>
    </location>
</feature>
<dbReference type="InterPro" id="IPR049492">
    <property type="entry name" value="BD-FAE-like_dom"/>
</dbReference>
<dbReference type="GO" id="GO:0016787">
    <property type="term" value="F:hydrolase activity"/>
    <property type="evidence" value="ECO:0007669"/>
    <property type="project" value="UniProtKB-KW"/>
</dbReference>
<reference evidence="4" key="1">
    <citation type="journal article" date="2021" name="PeerJ">
        <title>Extensive microbial diversity within the chicken gut microbiome revealed by metagenomics and culture.</title>
        <authorList>
            <person name="Gilroy R."/>
            <person name="Ravi A."/>
            <person name="Getino M."/>
            <person name="Pursley I."/>
            <person name="Horton D.L."/>
            <person name="Alikhan N.F."/>
            <person name="Baker D."/>
            <person name="Gharbi K."/>
            <person name="Hall N."/>
            <person name="Watson M."/>
            <person name="Adriaenssens E.M."/>
            <person name="Foster-Nyarko E."/>
            <person name="Jarju S."/>
            <person name="Secka A."/>
            <person name="Antonio M."/>
            <person name="Oren A."/>
            <person name="Chaudhuri R.R."/>
            <person name="La Ragione R."/>
            <person name="Hildebrand F."/>
            <person name="Pallen M.J."/>
        </authorList>
    </citation>
    <scope>NUCLEOTIDE SEQUENCE</scope>
    <source>
        <strain evidence="4">316</strain>
    </source>
</reference>
<evidence type="ECO:0000256" key="2">
    <source>
        <dbReference type="SAM" id="SignalP"/>
    </source>
</evidence>
<sequence>MALTRRTLVLTAASLVVWRAHAASERSSFLPLWPGSPPGGGGPSGPLEIGPRGAVAAIAVPGLEVFTPARPNGAAMLIAAGGGYKRIEVEREARPAARWLASRGITAFVLFYRLPREDWSAGALAPLQDAQRALRLIRANAGRYDLSPDRIGVLGFSAGGHLMGLAATRSAYRSYEAVDGTDALSARPAEAALIYPIITLRQPYDHTATRIQLIGHRPDPAAIRDWSVETHVRSRCPPVFLAQAEDDPIADVANSRIMAEACERAGVPVESDILTTGGHGFAMGRPGTASITWPERYEIWLRAKGALS</sequence>
<dbReference type="PANTHER" id="PTHR48081:SF6">
    <property type="entry name" value="PEPTIDASE S9 PROLYL OLIGOPEPTIDASE CATALYTIC DOMAIN-CONTAINING PROTEIN"/>
    <property type="match status" value="1"/>
</dbReference>
<gene>
    <name evidence="4" type="ORF">K8W01_17020</name>
</gene>
<organism evidence="4 5">
    <name type="scientific">Methylorubrum populi</name>
    <dbReference type="NCBI Taxonomy" id="223967"/>
    <lineage>
        <taxon>Bacteria</taxon>
        <taxon>Pseudomonadati</taxon>
        <taxon>Pseudomonadota</taxon>
        <taxon>Alphaproteobacteria</taxon>
        <taxon>Hyphomicrobiales</taxon>
        <taxon>Methylobacteriaceae</taxon>
        <taxon>Methylorubrum</taxon>
    </lineage>
</organism>
<proteinExistence type="predicted"/>
<keyword evidence="2" id="KW-0732">Signal</keyword>
<evidence type="ECO:0000313" key="4">
    <source>
        <dbReference type="EMBL" id="HJE25361.1"/>
    </source>
</evidence>
<protein>
    <submittedName>
        <fullName evidence="4">Alpha/beta hydrolase</fullName>
    </submittedName>
</protein>
<dbReference type="EMBL" id="DYYG01000049">
    <property type="protein sequence ID" value="HJE25361.1"/>
    <property type="molecule type" value="Genomic_DNA"/>
</dbReference>
<comment type="caution">
    <text evidence="4">The sequence shown here is derived from an EMBL/GenBank/DDBJ whole genome shotgun (WGS) entry which is preliminary data.</text>
</comment>
<dbReference type="PANTHER" id="PTHR48081">
    <property type="entry name" value="AB HYDROLASE SUPERFAMILY PROTEIN C4A8.06C"/>
    <property type="match status" value="1"/>
</dbReference>
<dbReference type="InterPro" id="IPR029058">
    <property type="entry name" value="AB_hydrolase_fold"/>
</dbReference>